<evidence type="ECO:0000313" key="2">
    <source>
        <dbReference type="EMBL" id="PUA80880.1"/>
    </source>
</evidence>
<accession>A0A2R7YWV4</accession>
<keyword evidence="1" id="KW-0472">Membrane</keyword>
<evidence type="ECO:0000256" key="1">
    <source>
        <dbReference type="SAM" id="Phobius"/>
    </source>
</evidence>
<keyword evidence="1" id="KW-0812">Transmembrane</keyword>
<protein>
    <submittedName>
        <fullName evidence="2">Uncharacterized protein</fullName>
    </submittedName>
</protein>
<dbReference type="Gene3D" id="2.130.10.10">
    <property type="entry name" value="YVTN repeat-like/Quinoprotein amine dehydrogenase"/>
    <property type="match status" value="1"/>
</dbReference>
<sequence length="400" mass="41348">MREEADGLDVPLPRVEAIILEGRRERRRRRVLPALAGVAAAAVAGALLVPHLVDDPAPSGESVTAHERADAAFSGAEAAAAADAYARGGAFAAGSRLYFGGSGEFGVPIDDPAVKSVYYTSAGVLVRHGTDYAMDDASRDGYSLVRTDGSITGLDLHLGDVSASTDPTQPLLAYARPGRGSGDWDVVVLDLESGEPVATVPVDGAFTWGGWDAPPVALEGDRVYLGLDDAMLAVDWHTGETTTTPLPTSTYPEINGDRYLSIDNGVSDDGTGLDASVRVRDALTGETLLDLPDVGDRFASLSPDGEQVLVLPYLPVGDDGQVQEVPGAVLYTVATGEETTIPASPLGGYGWTPDGLVFSVAGDSTTLCEAGSGCTTTPLDLDLSDGEVGTLRLGGMVNES</sequence>
<feature type="transmembrane region" description="Helical" evidence="1">
    <location>
        <begin position="31"/>
        <end position="53"/>
    </location>
</feature>
<organism evidence="2 3">
    <name type="scientific">Nocardioides currus</name>
    <dbReference type="NCBI Taxonomy" id="2133958"/>
    <lineage>
        <taxon>Bacteria</taxon>
        <taxon>Bacillati</taxon>
        <taxon>Actinomycetota</taxon>
        <taxon>Actinomycetes</taxon>
        <taxon>Propionibacteriales</taxon>
        <taxon>Nocardioidaceae</taxon>
        <taxon>Nocardioides</taxon>
    </lineage>
</organism>
<dbReference type="InterPro" id="IPR015943">
    <property type="entry name" value="WD40/YVTN_repeat-like_dom_sf"/>
</dbReference>
<dbReference type="SUPFAM" id="SSF50969">
    <property type="entry name" value="YVTN repeat-like/Quinoprotein amine dehydrogenase"/>
    <property type="match status" value="1"/>
</dbReference>
<dbReference type="EMBL" id="PYXZ01000004">
    <property type="protein sequence ID" value="PUA80880.1"/>
    <property type="molecule type" value="Genomic_DNA"/>
</dbReference>
<evidence type="ECO:0000313" key="3">
    <source>
        <dbReference type="Proteomes" id="UP000244867"/>
    </source>
</evidence>
<proteinExistence type="predicted"/>
<keyword evidence="1" id="KW-1133">Transmembrane helix</keyword>
<comment type="caution">
    <text evidence="2">The sequence shown here is derived from an EMBL/GenBank/DDBJ whole genome shotgun (WGS) entry which is preliminary data.</text>
</comment>
<dbReference type="Proteomes" id="UP000244867">
    <property type="component" value="Unassembled WGS sequence"/>
</dbReference>
<keyword evidence="3" id="KW-1185">Reference proteome</keyword>
<name>A0A2R7YWV4_9ACTN</name>
<dbReference type="InterPro" id="IPR011044">
    <property type="entry name" value="Quino_amine_DH_bsu"/>
</dbReference>
<gene>
    <name evidence="2" type="ORF">C7S10_10765</name>
</gene>
<dbReference type="AlphaFoldDB" id="A0A2R7YWV4"/>
<reference evidence="2 3" key="1">
    <citation type="submission" date="2018-03" db="EMBL/GenBank/DDBJ databases">
        <authorList>
            <person name="Keele B.F."/>
        </authorList>
    </citation>
    <scope>NUCLEOTIDE SEQUENCE [LARGE SCALE GENOMIC DNA]</scope>
    <source>
        <strain evidence="2 3">IB-3</strain>
    </source>
</reference>